<dbReference type="Pfam" id="PF01336">
    <property type="entry name" value="tRNA_anti-codon"/>
    <property type="match status" value="1"/>
</dbReference>
<dbReference type="CDD" id="cd07433">
    <property type="entry name" value="PHP_PolIIIA_DnaE1"/>
    <property type="match status" value="1"/>
</dbReference>
<evidence type="ECO:0000313" key="12">
    <source>
        <dbReference type="Proteomes" id="UP000316649"/>
    </source>
</evidence>
<keyword evidence="7" id="KW-0235">DNA replication</keyword>
<organism evidence="11 12">
    <name type="scientific">Sedimenticola selenatireducens</name>
    <dbReference type="NCBI Taxonomy" id="191960"/>
    <lineage>
        <taxon>Bacteria</taxon>
        <taxon>Pseudomonadati</taxon>
        <taxon>Pseudomonadota</taxon>
        <taxon>Gammaproteobacteria</taxon>
        <taxon>Chromatiales</taxon>
        <taxon>Sedimenticolaceae</taxon>
        <taxon>Sedimenticola</taxon>
    </lineage>
</organism>
<dbReference type="InterPro" id="IPR041931">
    <property type="entry name" value="DNA_pol3_alpha_thumb_dom"/>
</dbReference>
<dbReference type="InterPro" id="IPR029460">
    <property type="entry name" value="DNAPol_HHH"/>
</dbReference>
<dbReference type="Pfam" id="PF20914">
    <property type="entry name" value="DNA_pol_IIIA_C"/>
    <property type="match status" value="1"/>
</dbReference>
<dbReference type="Proteomes" id="UP000316649">
    <property type="component" value="Unassembled WGS sequence"/>
</dbReference>
<dbReference type="InterPro" id="IPR040982">
    <property type="entry name" value="DNA_pol3_finger"/>
</dbReference>
<evidence type="ECO:0000256" key="7">
    <source>
        <dbReference type="ARBA" id="ARBA00022705"/>
    </source>
</evidence>
<name>A0A557SJV5_9GAMM</name>
<evidence type="ECO:0000256" key="9">
    <source>
        <dbReference type="ARBA" id="ARBA00049244"/>
    </source>
</evidence>
<keyword evidence="8" id="KW-0239">DNA-directed DNA polymerase</keyword>
<dbReference type="InterPro" id="IPR016195">
    <property type="entry name" value="Pol/histidinol_Pase-like"/>
</dbReference>
<evidence type="ECO:0000256" key="1">
    <source>
        <dbReference type="ARBA" id="ARBA00004496"/>
    </source>
</evidence>
<gene>
    <name evidence="11" type="primary">dnaE</name>
    <name evidence="11" type="ORF">FHP88_02300</name>
</gene>
<evidence type="ECO:0000256" key="2">
    <source>
        <dbReference type="ARBA" id="ARBA00012417"/>
    </source>
</evidence>
<dbReference type="InterPro" id="IPR011708">
    <property type="entry name" value="DNA_pol3_alpha_NTPase_dom"/>
</dbReference>
<reference evidence="11 12" key="1">
    <citation type="submission" date="2019-07" db="EMBL/GenBank/DDBJ databases">
        <title>The pathways for chlorine oxyanion respiration interact through the shared metabolite chlorate.</title>
        <authorList>
            <person name="Barnum T.P."/>
            <person name="Cheng Y."/>
            <person name="Hill K.A."/>
            <person name="Lucas L.N."/>
            <person name="Carlson H.K."/>
            <person name="Coates J.D."/>
        </authorList>
    </citation>
    <scope>NUCLEOTIDE SEQUENCE [LARGE SCALE GENOMIC DNA]</scope>
    <source>
        <strain evidence="11 12">BK-1</strain>
    </source>
</reference>
<dbReference type="GO" id="GO:0008408">
    <property type="term" value="F:3'-5' exonuclease activity"/>
    <property type="evidence" value="ECO:0007669"/>
    <property type="project" value="InterPro"/>
</dbReference>
<evidence type="ECO:0000256" key="6">
    <source>
        <dbReference type="ARBA" id="ARBA00022695"/>
    </source>
</evidence>
<evidence type="ECO:0000256" key="4">
    <source>
        <dbReference type="ARBA" id="ARBA00022490"/>
    </source>
</evidence>
<keyword evidence="6 11" id="KW-0548">Nucleotidyltransferase</keyword>
<dbReference type="Pfam" id="PF17657">
    <property type="entry name" value="DNA_pol3_finger"/>
    <property type="match status" value="1"/>
</dbReference>
<dbReference type="FunFam" id="1.10.150.870:FF:000001">
    <property type="entry name" value="DNA polymerase III subunit alpha"/>
    <property type="match status" value="1"/>
</dbReference>
<evidence type="ECO:0000256" key="8">
    <source>
        <dbReference type="ARBA" id="ARBA00022932"/>
    </source>
</evidence>
<evidence type="ECO:0000313" key="11">
    <source>
        <dbReference type="EMBL" id="TVO77653.1"/>
    </source>
</evidence>
<comment type="catalytic activity">
    <reaction evidence="9">
        <text>DNA(n) + a 2'-deoxyribonucleoside 5'-triphosphate = DNA(n+1) + diphosphate</text>
        <dbReference type="Rhea" id="RHEA:22508"/>
        <dbReference type="Rhea" id="RHEA-COMP:17339"/>
        <dbReference type="Rhea" id="RHEA-COMP:17340"/>
        <dbReference type="ChEBI" id="CHEBI:33019"/>
        <dbReference type="ChEBI" id="CHEBI:61560"/>
        <dbReference type="ChEBI" id="CHEBI:173112"/>
        <dbReference type="EC" id="2.7.7.7"/>
    </reaction>
</comment>
<dbReference type="RefSeq" id="WP_144357378.1">
    <property type="nucleotide sequence ID" value="NZ_VMNH01000004.1"/>
</dbReference>
<comment type="subcellular location">
    <subcellularLocation>
        <location evidence="1">Cytoplasm</location>
    </subcellularLocation>
</comment>
<protein>
    <recommendedName>
        <fullName evidence="3">DNA polymerase III subunit alpha</fullName>
        <ecNumber evidence="2">2.7.7.7</ecNumber>
    </recommendedName>
</protein>
<dbReference type="EC" id="2.7.7.7" evidence="2"/>
<dbReference type="GO" id="GO:0006260">
    <property type="term" value="P:DNA replication"/>
    <property type="evidence" value="ECO:0007669"/>
    <property type="project" value="UniProtKB-KW"/>
</dbReference>
<dbReference type="CDD" id="cd04485">
    <property type="entry name" value="DnaE_OBF"/>
    <property type="match status" value="1"/>
</dbReference>
<dbReference type="AlphaFoldDB" id="A0A557SJV5"/>
<feature type="domain" description="Polymerase/histidinol phosphatase N-terminal" evidence="10">
    <location>
        <begin position="6"/>
        <end position="73"/>
    </location>
</feature>
<accession>A0A557SJV5</accession>
<proteinExistence type="predicted"/>
<dbReference type="Gene3D" id="1.10.10.1600">
    <property type="entry name" value="Bacterial DNA polymerase III alpha subunit, thumb domain"/>
    <property type="match status" value="1"/>
</dbReference>
<dbReference type="EMBL" id="VMNH01000004">
    <property type="protein sequence ID" value="TVO77653.1"/>
    <property type="molecule type" value="Genomic_DNA"/>
</dbReference>
<keyword evidence="4" id="KW-0963">Cytoplasm</keyword>
<dbReference type="InterPro" id="IPR012340">
    <property type="entry name" value="NA-bd_OB-fold"/>
</dbReference>
<dbReference type="Pfam" id="PF02811">
    <property type="entry name" value="PHP"/>
    <property type="match status" value="1"/>
</dbReference>
<dbReference type="GO" id="GO:0003676">
    <property type="term" value="F:nucleic acid binding"/>
    <property type="evidence" value="ECO:0007669"/>
    <property type="project" value="InterPro"/>
</dbReference>
<dbReference type="InterPro" id="IPR004805">
    <property type="entry name" value="DnaE2/DnaE/PolC"/>
</dbReference>
<keyword evidence="12" id="KW-1185">Reference proteome</keyword>
<dbReference type="PANTHER" id="PTHR32294">
    <property type="entry name" value="DNA POLYMERASE III SUBUNIT ALPHA"/>
    <property type="match status" value="1"/>
</dbReference>
<dbReference type="InterPro" id="IPR049821">
    <property type="entry name" value="PolIIIA_DnaE1_PHP"/>
</dbReference>
<evidence type="ECO:0000259" key="10">
    <source>
        <dbReference type="SMART" id="SM00481"/>
    </source>
</evidence>
<dbReference type="Gene3D" id="1.10.150.870">
    <property type="match status" value="1"/>
</dbReference>
<dbReference type="InterPro" id="IPR004013">
    <property type="entry name" value="PHP_dom"/>
</dbReference>
<dbReference type="FunFam" id="1.10.10.1600:FF:000001">
    <property type="entry name" value="DNA polymerase III subunit alpha"/>
    <property type="match status" value="1"/>
</dbReference>
<dbReference type="GO" id="GO:0003887">
    <property type="term" value="F:DNA-directed DNA polymerase activity"/>
    <property type="evidence" value="ECO:0007669"/>
    <property type="project" value="UniProtKB-KW"/>
</dbReference>
<dbReference type="InterPro" id="IPR048472">
    <property type="entry name" value="DNA_pol_IIIA_C"/>
</dbReference>
<dbReference type="Gene3D" id="3.20.20.140">
    <property type="entry name" value="Metal-dependent hydrolases"/>
    <property type="match status" value="1"/>
</dbReference>
<dbReference type="Pfam" id="PF07733">
    <property type="entry name" value="DNA_pol3_alpha"/>
    <property type="match status" value="1"/>
</dbReference>
<keyword evidence="5 11" id="KW-0808">Transferase</keyword>
<dbReference type="GO" id="GO:0005737">
    <property type="term" value="C:cytoplasm"/>
    <property type="evidence" value="ECO:0007669"/>
    <property type="project" value="UniProtKB-SubCell"/>
</dbReference>
<dbReference type="NCBIfam" id="NF004226">
    <property type="entry name" value="PRK05673.1"/>
    <property type="match status" value="1"/>
</dbReference>
<dbReference type="InterPro" id="IPR004365">
    <property type="entry name" value="NA-bd_OB_tRNA"/>
</dbReference>
<dbReference type="NCBIfam" id="TIGR00594">
    <property type="entry name" value="polc"/>
    <property type="match status" value="1"/>
</dbReference>
<sequence length="1188" mass="132644">MTPAFIHLRVHTEYSLVDGLVRIKPLVARVAELGMPAVAVTDQSNLFSLVKFYKASIAAGVKPISGVDVWIRDPDDANNPYRLLLLVQNPDGYKNLTCLVSRSYREGQHLGKAMLEREWLTQQSCKGLIALSGGRSGDIGRALLSENSSEAESRLRHWLNIFGDRFYLELHRTGRDGDERALHASVALAIKLDIPVVATNDVRFLHQDDFEAHEVRVCIHEGRTLDDSRRPKNFSRDQYLRTPDEMAALFADIPEALENSVEIARRCNIELILGKNFLPDFPIPDGMTIEEYFSVQSKRGLEQRLVVLLDSDDPEYKQKRKVYDDRLQVELDVINQMGFPGYFLIVADFIQWAKDNGIPVGPGRGSGAGSIVAYALKITDLDPIEHELLFERFLNPERVSMPDFDVDFCMDNRDKVIDYVAQKYGRDSVSQIITYGSMAAKAVIRDVGRVLGHPYGFTDRIAKMIPFEVGMTLKRALEESEDLAAAYKDEDEVTQLLDMAKKLEGLARNAGKHAGGVVISPGLLTDFTPLYCEPGGANLVTQFDKDDVEQVGLVKFDFLGLRTLTIVDWALKTVNRKRKTEGSDPIDITLIPMDDAASFALLKRCETTAVFQLESRGMKELIKKLQPDCFDDITALVALFRPGPLQSGMVDDFIARKHGRQEVVYPHPDLEPILRPTYGVILYQEQVMQIAQVLAGYSLGGADLLRRAMGKKKPEEMKKQGEIFREGAVARGVDEGVATYIFDLMEKFAGYGFNKSHSAAYALVSYQTMWLKAHYPSAFMAAVLSADMDTTEKVVTLIDECRSMNLVVNPPHVNHSERMFTVGENSSVIYGLGAIKGVGESAIESIIEARQSDGEFVDIFEFCRRIDQRKVNRRVLESLLKAGALDELGPNRATLMNQLPLALKMAEQHHASAAAGQDDLFGMADPQPKADADWQMIPEDCDEWEDEIRLQGEKDTLGLYLTGHPIDRYVPEMSGLGVTRIANLSLEGGETASYQRRSKQRVLVAGLALSVSHRQTQRGRMGSVVLDDRSGRIEITLFSDAYETFKDLLVSDKILLVAGNLNYDEYRGGLSIRVDQVMEFEQARGVSATALRLNWDQQLIQKRNSTPQDFAQELSELFTPYQGGGCDIQIGFKGRSAGCALMCSESWRINPTDELLRQLSRLLGAESVEVIYSGRNRQAERQDASVSA</sequence>
<dbReference type="OrthoDB" id="9803237at2"/>
<comment type="caution">
    <text evidence="11">The sequence shown here is derived from an EMBL/GenBank/DDBJ whole genome shotgun (WGS) entry which is preliminary data.</text>
</comment>
<dbReference type="SUPFAM" id="SSF89550">
    <property type="entry name" value="PHP domain-like"/>
    <property type="match status" value="1"/>
</dbReference>
<dbReference type="Pfam" id="PF14579">
    <property type="entry name" value="HHH_6"/>
    <property type="match status" value="1"/>
</dbReference>
<dbReference type="Gene3D" id="2.40.50.140">
    <property type="entry name" value="Nucleic acid-binding proteins"/>
    <property type="match status" value="1"/>
</dbReference>
<dbReference type="SMART" id="SM00481">
    <property type="entry name" value="POLIIIAc"/>
    <property type="match status" value="1"/>
</dbReference>
<evidence type="ECO:0000256" key="5">
    <source>
        <dbReference type="ARBA" id="ARBA00022679"/>
    </source>
</evidence>
<evidence type="ECO:0000256" key="3">
    <source>
        <dbReference type="ARBA" id="ARBA00019114"/>
    </source>
</evidence>
<dbReference type="PANTHER" id="PTHR32294:SF0">
    <property type="entry name" value="DNA POLYMERASE III SUBUNIT ALPHA"/>
    <property type="match status" value="1"/>
</dbReference>
<dbReference type="InterPro" id="IPR003141">
    <property type="entry name" value="Pol/His_phosphatase_N"/>
</dbReference>